<dbReference type="Pfam" id="PF05653">
    <property type="entry name" value="Mg_trans_NIPA"/>
    <property type="match status" value="1"/>
</dbReference>
<accession>A0AB34IDR5</accession>
<evidence type="ECO:0000256" key="3">
    <source>
        <dbReference type="ARBA" id="ARBA00022989"/>
    </source>
</evidence>
<feature type="compositionally biased region" description="Low complexity" evidence="5">
    <location>
        <begin position="471"/>
        <end position="488"/>
    </location>
</feature>
<dbReference type="AlphaFoldDB" id="A0AB34IDR5"/>
<sequence>MASSPPPASPPLPGPADGSVVLQLLGLCLYATSVLMTNVALLIMKRSTTTEKHLPLRLRRTFQLGWLLNLLSEVAFSNMALALAPLAMLAPVAGIGIPAAALFARTGWFGPPEFLSAVEVVGAVITLAGVVLASVYGPKSAGPSLRELTPVFGQPVVLAYFLPQLALTAGWLALMTRQRFARYRPAESSAVKAFVAAYTSGFLIGISYMFFKIFMDTFKALFSGDVAVLGLPLVWICVGLIGPNVVAQVFLMNMCLGSGATNFVVPALTAFNVVMVALTGGVVYKDFENLSTSKIALFFGSIGICILGLVVISFGQATAPPYRLASFPLDSPLERARRRGRSYDLNEDNMIAYKETELTDSAAKLPAVSGDRKTVDSLHETAGARSMSQSVGRSVRSVRSTRLHSISSITYQVWQEVRERDESAARLTQGSVRPYGRSGAFSLCEALTAPARTSFAPDVTPRSRGGAISTPGDARGASAPGAAPSDKL</sequence>
<evidence type="ECO:0000313" key="8">
    <source>
        <dbReference type="Proteomes" id="UP001515480"/>
    </source>
</evidence>
<feature type="transmembrane region" description="Helical" evidence="6">
    <location>
        <begin position="89"/>
        <end position="108"/>
    </location>
</feature>
<dbReference type="InterPro" id="IPR008521">
    <property type="entry name" value="Mg_trans_NIPA"/>
</dbReference>
<comment type="caution">
    <text evidence="7">The sequence shown here is derived from an EMBL/GenBank/DDBJ whole genome shotgun (WGS) entry which is preliminary data.</text>
</comment>
<gene>
    <name evidence="7" type="ORF">AB1Y20_014733</name>
</gene>
<keyword evidence="3 6" id="KW-1133">Transmembrane helix</keyword>
<protein>
    <recommendedName>
        <fullName evidence="9">Magnesium transporter</fullName>
    </recommendedName>
</protein>
<organism evidence="7 8">
    <name type="scientific">Prymnesium parvum</name>
    <name type="common">Toxic golden alga</name>
    <dbReference type="NCBI Taxonomy" id="97485"/>
    <lineage>
        <taxon>Eukaryota</taxon>
        <taxon>Haptista</taxon>
        <taxon>Haptophyta</taxon>
        <taxon>Prymnesiophyceae</taxon>
        <taxon>Prymnesiales</taxon>
        <taxon>Prymnesiaceae</taxon>
        <taxon>Prymnesium</taxon>
    </lineage>
</organism>
<feature type="transmembrane region" description="Helical" evidence="6">
    <location>
        <begin position="295"/>
        <end position="314"/>
    </location>
</feature>
<keyword evidence="4 6" id="KW-0472">Membrane</keyword>
<dbReference type="PANTHER" id="PTHR12570">
    <property type="match status" value="1"/>
</dbReference>
<comment type="subcellular location">
    <subcellularLocation>
        <location evidence="1">Membrane</location>
        <topology evidence="1">Multi-pass membrane protein</topology>
    </subcellularLocation>
</comment>
<feature type="transmembrane region" description="Helical" evidence="6">
    <location>
        <begin position="226"/>
        <end position="251"/>
    </location>
</feature>
<feature type="transmembrane region" description="Helical" evidence="6">
    <location>
        <begin position="115"/>
        <end position="136"/>
    </location>
</feature>
<dbReference type="GO" id="GO:0015095">
    <property type="term" value="F:magnesium ion transmembrane transporter activity"/>
    <property type="evidence" value="ECO:0007669"/>
    <property type="project" value="InterPro"/>
</dbReference>
<feature type="transmembrane region" description="Helical" evidence="6">
    <location>
        <begin position="156"/>
        <end position="174"/>
    </location>
</feature>
<keyword evidence="8" id="KW-1185">Reference proteome</keyword>
<evidence type="ECO:0000313" key="7">
    <source>
        <dbReference type="EMBL" id="KAL1496108.1"/>
    </source>
</evidence>
<dbReference type="GO" id="GO:0016020">
    <property type="term" value="C:membrane"/>
    <property type="evidence" value="ECO:0007669"/>
    <property type="project" value="UniProtKB-SubCell"/>
</dbReference>
<name>A0AB34IDR5_PRYPA</name>
<evidence type="ECO:0008006" key="9">
    <source>
        <dbReference type="Google" id="ProtNLM"/>
    </source>
</evidence>
<evidence type="ECO:0000256" key="1">
    <source>
        <dbReference type="ARBA" id="ARBA00004141"/>
    </source>
</evidence>
<reference evidence="7 8" key="1">
    <citation type="journal article" date="2024" name="Science">
        <title>Giant polyketide synthase enzymes in the biosynthesis of giant marine polyether toxins.</title>
        <authorList>
            <person name="Fallon T.R."/>
            <person name="Shende V.V."/>
            <person name="Wierzbicki I.H."/>
            <person name="Pendleton A.L."/>
            <person name="Watervoot N.F."/>
            <person name="Auber R.P."/>
            <person name="Gonzalez D.J."/>
            <person name="Wisecaver J.H."/>
            <person name="Moore B.S."/>
        </authorList>
    </citation>
    <scope>NUCLEOTIDE SEQUENCE [LARGE SCALE GENOMIC DNA]</scope>
    <source>
        <strain evidence="7 8">12B1</strain>
    </source>
</reference>
<evidence type="ECO:0000256" key="2">
    <source>
        <dbReference type="ARBA" id="ARBA00022692"/>
    </source>
</evidence>
<feature type="transmembrane region" description="Helical" evidence="6">
    <location>
        <begin position="64"/>
        <end position="83"/>
    </location>
</feature>
<evidence type="ECO:0000256" key="4">
    <source>
        <dbReference type="ARBA" id="ARBA00023136"/>
    </source>
</evidence>
<feature type="transmembrane region" description="Helical" evidence="6">
    <location>
        <begin position="263"/>
        <end position="283"/>
    </location>
</feature>
<feature type="transmembrane region" description="Helical" evidence="6">
    <location>
        <begin position="20"/>
        <end position="43"/>
    </location>
</feature>
<evidence type="ECO:0000256" key="5">
    <source>
        <dbReference type="SAM" id="MobiDB-lite"/>
    </source>
</evidence>
<proteinExistence type="predicted"/>
<feature type="transmembrane region" description="Helical" evidence="6">
    <location>
        <begin position="195"/>
        <end position="214"/>
    </location>
</feature>
<evidence type="ECO:0000256" key="6">
    <source>
        <dbReference type="SAM" id="Phobius"/>
    </source>
</evidence>
<dbReference type="EMBL" id="JBGBPQ010000030">
    <property type="protein sequence ID" value="KAL1496108.1"/>
    <property type="molecule type" value="Genomic_DNA"/>
</dbReference>
<keyword evidence="2 6" id="KW-0812">Transmembrane</keyword>
<dbReference type="Proteomes" id="UP001515480">
    <property type="component" value="Unassembled WGS sequence"/>
</dbReference>
<feature type="region of interest" description="Disordered" evidence="5">
    <location>
        <begin position="455"/>
        <end position="488"/>
    </location>
</feature>